<evidence type="ECO:0000256" key="1">
    <source>
        <dbReference type="SAM" id="SignalP"/>
    </source>
</evidence>
<keyword evidence="1" id="KW-0732">Signal</keyword>
<evidence type="ECO:0000313" key="3">
    <source>
        <dbReference type="Proteomes" id="UP001247620"/>
    </source>
</evidence>
<dbReference type="RefSeq" id="WP_310102661.1">
    <property type="nucleotide sequence ID" value="NZ_JAVDUU010000005.1"/>
</dbReference>
<name>A0ABU1TIV5_9SPHI</name>
<sequence length="337" mass="36417">MKKINKNLILGLIACLFYTTAAQAQFGGFGKKLLDKGTEMASGGGLNKILKQPQAITTNFKDVNKTGSKPPSFMEGQTPEPLYLLPKTPEGAYKLCAGFYEMTNKSYCLHAGTRGPSTGDGYMLAPVLGPKRDVVILILKHAETHPDVNQRSIQVLLWAIIARTKFADFGTDIKLTATRLLSPNELLMLEGGALGVLPASLMEKAKNQLPPAAQSVFEAENNIRQLAASGNASYEEMEKYAMLAGLAPAPDPEVPSGIWSLHPDGYYIRFYPHGYSQTTTQIYVPKELVDAKPGLTYDGPNGIACPANVGAQRLAQTNEPLNPDHTKKLKTICAPAP</sequence>
<proteinExistence type="predicted"/>
<reference evidence="2 3" key="1">
    <citation type="submission" date="2023-07" db="EMBL/GenBank/DDBJ databases">
        <title>Sorghum-associated microbial communities from plants grown in Nebraska, USA.</title>
        <authorList>
            <person name="Schachtman D."/>
        </authorList>
    </citation>
    <scope>NUCLEOTIDE SEQUENCE [LARGE SCALE GENOMIC DNA]</scope>
    <source>
        <strain evidence="2 3">3262</strain>
    </source>
</reference>
<accession>A0ABU1TIV5</accession>
<keyword evidence="3" id="KW-1185">Reference proteome</keyword>
<gene>
    <name evidence="2" type="ORF">J2W55_005037</name>
</gene>
<protein>
    <submittedName>
        <fullName evidence="2">Uncharacterized protein</fullName>
    </submittedName>
</protein>
<dbReference type="Proteomes" id="UP001247620">
    <property type="component" value="Unassembled WGS sequence"/>
</dbReference>
<evidence type="ECO:0000313" key="2">
    <source>
        <dbReference type="EMBL" id="MDR6945169.1"/>
    </source>
</evidence>
<feature type="chain" id="PRO_5046864778" evidence="1">
    <location>
        <begin position="25"/>
        <end position="337"/>
    </location>
</feature>
<feature type="signal peptide" evidence="1">
    <location>
        <begin position="1"/>
        <end position="24"/>
    </location>
</feature>
<comment type="caution">
    <text evidence="2">The sequence shown here is derived from an EMBL/GenBank/DDBJ whole genome shotgun (WGS) entry which is preliminary data.</text>
</comment>
<dbReference type="EMBL" id="JAVDUU010000005">
    <property type="protein sequence ID" value="MDR6945169.1"/>
    <property type="molecule type" value="Genomic_DNA"/>
</dbReference>
<organism evidence="2 3">
    <name type="scientific">Mucilaginibacter pocheonensis</name>
    <dbReference type="NCBI Taxonomy" id="398050"/>
    <lineage>
        <taxon>Bacteria</taxon>
        <taxon>Pseudomonadati</taxon>
        <taxon>Bacteroidota</taxon>
        <taxon>Sphingobacteriia</taxon>
        <taxon>Sphingobacteriales</taxon>
        <taxon>Sphingobacteriaceae</taxon>
        <taxon>Mucilaginibacter</taxon>
    </lineage>
</organism>